<evidence type="ECO:0000313" key="7">
    <source>
        <dbReference type="EMBL" id="PYF72613.1"/>
    </source>
</evidence>
<dbReference type="InterPro" id="IPR013740">
    <property type="entry name" value="Redoxin"/>
</dbReference>
<sequence length="175" mass="20073">MKLKYLCALLLLLPLFSSAQEDKSTLTKIGDPVPAFSFEISKGKKVNIGDYKGKLVLINLFATWCPPCNTELPLAQKQIWEKNQNNPKFAFLVFGREEGWDKLLPFKEKKGFTFPILPDLDRNIFKQFATQSIPRNIIVDENGKIIYQSIGYSPEEFSQMVNLIETHLQKMVKSK</sequence>
<dbReference type="PANTHER" id="PTHR42852">
    <property type="entry name" value="THIOL:DISULFIDE INTERCHANGE PROTEIN DSBE"/>
    <property type="match status" value="1"/>
</dbReference>
<comment type="subcellular location">
    <subcellularLocation>
        <location evidence="1">Cell envelope</location>
    </subcellularLocation>
</comment>
<evidence type="ECO:0000256" key="2">
    <source>
        <dbReference type="ARBA" id="ARBA00022748"/>
    </source>
</evidence>
<keyword evidence="8" id="KW-1185">Reference proteome</keyword>
<keyword evidence="2" id="KW-0201">Cytochrome c-type biogenesis</keyword>
<gene>
    <name evidence="7" type="ORF">B0O44_106268</name>
</gene>
<dbReference type="InterPro" id="IPR013766">
    <property type="entry name" value="Thioredoxin_domain"/>
</dbReference>
<evidence type="ECO:0000313" key="8">
    <source>
        <dbReference type="Proteomes" id="UP000248198"/>
    </source>
</evidence>
<feature type="signal peptide" evidence="5">
    <location>
        <begin position="1"/>
        <end position="19"/>
    </location>
</feature>
<keyword evidence="4" id="KW-0676">Redox-active center</keyword>
<dbReference type="Proteomes" id="UP000248198">
    <property type="component" value="Unassembled WGS sequence"/>
</dbReference>
<dbReference type="SUPFAM" id="SSF52833">
    <property type="entry name" value="Thioredoxin-like"/>
    <property type="match status" value="1"/>
</dbReference>
<dbReference type="RefSeq" id="WP_110833577.1">
    <property type="nucleotide sequence ID" value="NZ_QKLU01000006.1"/>
</dbReference>
<name>A0A318UAK8_9SPHI</name>
<dbReference type="CDD" id="cd02966">
    <property type="entry name" value="TlpA_like_family"/>
    <property type="match status" value="1"/>
</dbReference>
<dbReference type="PROSITE" id="PS51352">
    <property type="entry name" value="THIOREDOXIN_2"/>
    <property type="match status" value="1"/>
</dbReference>
<protein>
    <submittedName>
        <fullName evidence="7">Peroxiredoxin</fullName>
    </submittedName>
</protein>
<organism evidence="7 8">
    <name type="scientific">Pedobacter nutrimenti</name>
    <dbReference type="NCBI Taxonomy" id="1241337"/>
    <lineage>
        <taxon>Bacteria</taxon>
        <taxon>Pseudomonadati</taxon>
        <taxon>Bacteroidota</taxon>
        <taxon>Sphingobacteriia</taxon>
        <taxon>Sphingobacteriales</taxon>
        <taxon>Sphingobacteriaceae</taxon>
        <taxon>Pedobacter</taxon>
    </lineage>
</organism>
<evidence type="ECO:0000256" key="1">
    <source>
        <dbReference type="ARBA" id="ARBA00004196"/>
    </source>
</evidence>
<feature type="domain" description="Thioredoxin" evidence="6">
    <location>
        <begin position="27"/>
        <end position="169"/>
    </location>
</feature>
<dbReference type="EMBL" id="QKLU01000006">
    <property type="protein sequence ID" value="PYF72613.1"/>
    <property type="molecule type" value="Genomic_DNA"/>
</dbReference>
<dbReference type="InterPro" id="IPR036249">
    <property type="entry name" value="Thioredoxin-like_sf"/>
</dbReference>
<accession>A0A318UAK8</accession>
<feature type="chain" id="PRO_5016237538" evidence="5">
    <location>
        <begin position="20"/>
        <end position="175"/>
    </location>
</feature>
<dbReference type="GO" id="GO:0017004">
    <property type="term" value="P:cytochrome complex assembly"/>
    <property type="evidence" value="ECO:0007669"/>
    <property type="project" value="UniProtKB-KW"/>
</dbReference>
<evidence type="ECO:0000256" key="4">
    <source>
        <dbReference type="ARBA" id="ARBA00023284"/>
    </source>
</evidence>
<dbReference type="PANTHER" id="PTHR42852:SF6">
    <property type="entry name" value="THIOL:DISULFIDE INTERCHANGE PROTEIN DSBE"/>
    <property type="match status" value="1"/>
</dbReference>
<comment type="caution">
    <text evidence="7">The sequence shown here is derived from an EMBL/GenBank/DDBJ whole genome shotgun (WGS) entry which is preliminary data.</text>
</comment>
<evidence type="ECO:0000259" key="6">
    <source>
        <dbReference type="PROSITE" id="PS51352"/>
    </source>
</evidence>
<dbReference type="GO" id="GO:0016491">
    <property type="term" value="F:oxidoreductase activity"/>
    <property type="evidence" value="ECO:0007669"/>
    <property type="project" value="InterPro"/>
</dbReference>
<dbReference type="GO" id="GO:0030313">
    <property type="term" value="C:cell envelope"/>
    <property type="evidence" value="ECO:0007669"/>
    <property type="project" value="UniProtKB-SubCell"/>
</dbReference>
<dbReference type="OrthoDB" id="9815205at2"/>
<keyword evidence="3" id="KW-1015">Disulfide bond</keyword>
<dbReference type="Gene3D" id="3.40.30.10">
    <property type="entry name" value="Glutaredoxin"/>
    <property type="match status" value="1"/>
</dbReference>
<proteinExistence type="predicted"/>
<dbReference type="InterPro" id="IPR050553">
    <property type="entry name" value="Thioredoxin_ResA/DsbE_sf"/>
</dbReference>
<keyword evidence="5" id="KW-0732">Signal</keyword>
<dbReference type="Pfam" id="PF08534">
    <property type="entry name" value="Redoxin"/>
    <property type="match status" value="1"/>
</dbReference>
<reference evidence="7 8" key="1">
    <citation type="submission" date="2018-06" db="EMBL/GenBank/DDBJ databases">
        <title>Genomic Encyclopedia of Archaeal and Bacterial Type Strains, Phase II (KMG-II): from individual species to whole genera.</title>
        <authorList>
            <person name="Goeker M."/>
        </authorList>
    </citation>
    <scope>NUCLEOTIDE SEQUENCE [LARGE SCALE GENOMIC DNA]</scope>
    <source>
        <strain evidence="7 8">DSM 27372</strain>
    </source>
</reference>
<evidence type="ECO:0000256" key="3">
    <source>
        <dbReference type="ARBA" id="ARBA00023157"/>
    </source>
</evidence>
<evidence type="ECO:0000256" key="5">
    <source>
        <dbReference type="SAM" id="SignalP"/>
    </source>
</evidence>
<dbReference type="AlphaFoldDB" id="A0A318UAK8"/>